<feature type="region of interest" description="Disordered" evidence="1">
    <location>
        <begin position="31"/>
        <end position="81"/>
    </location>
</feature>
<dbReference type="InterPro" id="IPR027417">
    <property type="entry name" value="P-loop_NTPase"/>
</dbReference>
<comment type="caution">
    <text evidence="2">The sequence shown here is derived from an EMBL/GenBank/DDBJ whole genome shotgun (WGS) entry which is preliminary data.</text>
</comment>
<dbReference type="SUPFAM" id="SSF52540">
    <property type="entry name" value="P-loop containing nucleoside triphosphate hydrolases"/>
    <property type="match status" value="1"/>
</dbReference>
<gene>
    <name evidence="2" type="ORF">PXEA_LOCUS9572</name>
</gene>
<organism evidence="2 3">
    <name type="scientific">Protopolystoma xenopodis</name>
    <dbReference type="NCBI Taxonomy" id="117903"/>
    <lineage>
        <taxon>Eukaryota</taxon>
        <taxon>Metazoa</taxon>
        <taxon>Spiralia</taxon>
        <taxon>Lophotrochozoa</taxon>
        <taxon>Platyhelminthes</taxon>
        <taxon>Monogenea</taxon>
        <taxon>Polyopisthocotylea</taxon>
        <taxon>Polystomatidea</taxon>
        <taxon>Polystomatidae</taxon>
        <taxon>Protopolystoma</taxon>
    </lineage>
</organism>
<proteinExistence type="predicted"/>
<keyword evidence="3" id="KW-1185">Reference proteome</keyword>
<dbReference type="AlphaFoldDB" id="A0A448WNC8"/>
<dbReference type="Proteomes" id="UP000784294">
    <property type="component" value="Unassembled WGS sequence"/>
</dbReference>
<dbReference type="Gene3D" id="3.40.50.300">
    <property type="entry name" value="P-loop containing nucleotide triphosphate hydrolases"/>
    <property type="match status" value="1"/>
</dbReference>
<accession>A0A448WNC8</accession>
<dbReference type="OrthoDB" id="522106at2759"/>
<reference evidence="2" key="1">
    <citation type="submission" date="2018-11" db="EMBL/GenBank/DDBJ databases">
        <authorList>
            <consortium name="Pathogen Informatics"/>
        </authorList>
    </citation>
    <scope>NUCLEOTIDE SEQUENCE</scope>
</reference>
<evidence type="ECO:0000313" key="2">
    <source>
        <dbReference type="EMBL" id="VEL16132.1"/>
    </source>
</evidence>
<evidence type="ECO:0000256" key="1">
    <source>
        <dbReference type="SAM" id="MobiDB-lite"/>
    </source>
</evidence>
<protein>
    <submittedName>
        <fullName evidence="2">Uncharacterized protein</fullName>
    </submittedName>
</protein>
<name>A0A448WNC8_9PLAT</name>
<dbReference type="EMBL" id="CAAALY010027255">
    <property type="protein sequence ID" value="VEL16132.1"/>
    <property type="molecule type" value="Genomic_DNA"/>
</dbReference>
<sequence length="144" mass="16095">MHGYPRSNHQASLLNSAGLEPDRVLMLDIPHTTGSERLSGRAVDAVTGQRYHNLHDPPPTSQNPTSSEGSRSDDIRSNPRIVQAPDDRECEVGGRLACYAAHRDELIFFYGNTLQRIDADQDVHTVFEEVEARVVNPIPRRLIN</sequence>
<evidence type="ECO:0000313" key="3">
    <source>
        <dbReference type="Proteomes" id="UP000784294"/>
    </source>
</evidence>